<evidence type="ECO:0000313" key="3">
    <source>
        <dbReference type="Proteomes" id="UP000249056"/>
    </source>
</evidence>
<dbReference type="AlphaFoldDB" id="A0A395IT19"/>
<dbReference type="OrthoDB" id="6512771at2759"/>
<feature type="compositionally biased region" description="Polar residues" evidence="1">
    <location>
        <begin position="48"/>
        <end position="58"/>
    </location>
</feature>
<keyword evidence="3" id="KW-1185">Reference proteome</keyword>
<organism evidence="2 3">
    <name type="scientific">Monilinia fructigena</name>
    <dbReference type="NCBI Taxonomy" id="38457"/>
    <lineage>
        <taxon>Eukaryota</taxon>
        <taxon>Fungi</taxon>
        <taxon>Dikarya</taxon>
        <taxon>Ascomycota</taxon>
        <taxon>Pezizomycotina</taxon>
        <taxon>Leotiomycetes</taxon>
        <taxon>Helotiales</taxon>
        <taxon>Sclerotiniaceae</taxon>
        <taxon>Monilinia</taxon>
    </lineage>
</organism>
<accession>A0A395IT19</accession>
<feature type="compositionally biased region" description="Low complexity" evidence="1">
    <location>
        <begin position="30"/>
        <end position="47"/>
    </location>
</feature>
<evidence type="ECO:0000313" key="2">
    <source>
        <dbReference type="EMBL" id="RAL62533.1"/>
    </source>
</evidence>
<name>A0A395IT19_9HELO</name>
<dbReference type="Proteomes" id="UP000249056">
    <property type="component" value="Unassembled WGS sequence"/>
</dbReference>
<feature type="compositionally biased region" description="Polar residues" evidence="1">
    <location>
        <begin position="127"/>
        <end position="140"/>
    </location>
</feature>
<gene>
    <name evidence="2" type="ORF">DID88_005098</name>
</gene>
<feature type="compositionally biased region" description="Basic residues" evidence="1">
    <location>
        <begin position="16"/>
        <end position="28"/>
    </location>
</feature>
<reference evidence="2 3" key="1">
    <citation type="submission" date="2018-06" db="EMBL/GenBank/DDBJ databases">
        <title>Genome Sequence of the Brown Rot Fungal Pathogen Monilinia fructigena.</title>
        <authorList>
            <person name="Landi L."/>
            <person name="De Miccolis Angelini R.M."/>
            <person name="Pollastro S."/>
            <person name="Abate D."/>
            <person name="Faretra F."/>
            <person name="Romanazzi G."/>
        </authorList>
    </citation>
    <scope>NUCLEOTIDE SEQUENCE [LARGE SCALE GENOMIC DNA]</scope>
    <source>
        <strain evidence="2 3">Mfrg269</strain>
    </source>
</reference>
<sequence length="255" mass="26920">MATIEPSPASGSNRPSRPRTRRPRRGGHRNAGPAPADSNTNSNLNSNVTPNAAAQASNGPVALGQTRLVPLPGTDSSNPSNSRNANANNRGSQGRRGDGRRGGSGRGGRRGGPRGQTMTNGRIFGGQLTSNSHSGPTSDAASLAGDAPSFVPGQNVAARPGPSQAPRARRMSKSQAPDLATRTHEDITNGQYDMDVQNLLVGSTFVVCQKVVEERGIYAPTESGRKRRIAATETMEMSWLQLAQRRYPNIVHLLV</sequence>
<proteinExistence type="predicted"/>
<comment type="caution">
    <text evidence="2">The sequence shown here is derived from an EMBL/GenBank/DDBJ whole genome shotgun (WGS) entry which is preliminary data.</text>
</comment>
<evidence type="ECO:0000256" key="1">
    <source>
        <dbReference type="SAM" id="MobiDB-lite"/>
    </source>
</evidence>
<protein>
    <submittedName>
        <fullName evidence="2">Uncharacterized protein</fullName>
    </submittedName>
</protein>
<feature type="region of interest" description="Disordered" evidence="1">
    <location>
        <begin position="1"/>
        <end position="186"/>
    </location>
</feature>
<dbReference type="EMBL" id="QKRW01000024">
    <property type="protein sequence ID" value="RAL62533.1"/>
    <property type="molecule type" value="Genomic_DNA"/>
</dbReference>
<feature type="compositionally biased region" description="Low complexity" evidence="1">
    <location>
        <begin position="76"/>
        <end position="92"/>
    </location>
</feature>